<feature type="transmembrane region" description="Helical" evidence="1">
    <location>
        <begin position="116"/>
        <end position="140"/>
    </location>
</feature>
<gene>
    <name evidence="2" type="ORF">SDRG_03915</name>
</gene>
<feature type="transmembrane region" description="Helical" evidence="1">
    <location>
        <begin position="42"/>
        <end position="62"/>
    </location>
</feature>
<dbReference type="VEuPathDB" id="FungiDB:SDRG_03915"/>
<protein>
    <submittedName>
        <fullName evidence="2">Uncharacterized protein</fullName>
    </submittedName>
</protein>
<dbReference type="InParanoid" id="T0QY64"/>
<feature type="transmembrane region" description="Helical" evidence="1">
    <location>
        <begin position="196"/>
        <end position="216"/>
    </location>
</feature>
<reference evidence="2 3" key="1">
    <citation type="submission" date="2012-04" db="EMBL/GenBank/DDBJ databases">
        <title>The Genome Sequence of Saprolegnia declina VS20.</title>
        <authorList>
            <consortium name="The Broad Institute Genome Sequencing Platform"/>
            <person name="Russ C."/>
            <person name="Nusbaum C."/>
            <person name="Tyler B."/>
            <person name="van West P."/>
            <person name="Dieguez-Uribeondo J."/>
            <person name="de Bruijn I."/>
            <person name="Tripathy S."/>
            <person name="Jiang R."/>
            <person name="Young S.K."/>
            <person name="Zeng Q."/>
            <person name="Gargeya S."/>
            <person name="Fitzgerald M."/>
            <person name="Haas B."/>
            <person name="Abouelleil A."/>
            <person name="Alvarado L."/>
            <person name="Arachchi H.M."/>
            <person name="Berlin A."/>
            <person name="Chapman S.B."/>
            <person name="Goldberg J."/>
            <person name="Griggs A."/>
            <person name="Gujja S."/>
            <person name="Hansen M."/>
            <person name="Howarth C."/>
            <person name="Imamovic A."/>
            <person name="Larimer J."/>
            <person name="McCowen C."/>
            <person name="Montmayeur A."/>
            <person name="Murphy C."/>
            <person name="Neiman D."/>
            <person name="Pearson M."/>
            <person name="Priest M."/>
            <person name="Roberts A."/>
            <person name="Saif S."/>
            <person name="Shea T."/>
            <person name="Sisk P."/>
            <person name="Sykes S."/>
            <person name="Wortman J."/>
            <person name="Nusbaum C."/>
            <person name="Birren B."/>
        </authorList>
    </citation>
    <scope>NUCLEOTIDE SEQUENCE [LARGE SCALE GENOMIC DNA]</scope>
    <source>
        <strain evidence="2 3">VS20</strain>
    </source>
</reference>
<keyword evidence="3" id="KW-1185">Reference proteome</keyword>
<feature type="transmembrane region" description="Helical" evidence="1">
    <location>
        <begin position="12"/>
        <end position="30"/>
    </location>
</feature>
<evidence type="ECO:0000313" key="3">
    <source>
        <dbReference type="Proteomes" id="UP000030762"/>
    </source>
</evidence>
<keyword evidence="1" id="KW-1133">Transmembrane helix</keyword>
<feature type="transmembrane region" description="Helical" evidence="1">
    <location>
        <begin position="74"/>
        <end position="95"/>
    </location>
</feature>
<dbReference type="RefSeq" id="XP_008607784.1">
    <property type="nucleotide sequence ID" value="XM_008609562.1"/>
</dbReference>
<keyword evidence="1" id="KW-0472">Membrane</keyword>
<feature type="transmembrane region" description="Helical" evidence="1">
    <location>
        <begin position="264"/>
        <end position="285"/>
    </location>
</feature>
<proteinExistence type="predicted"/>
<feature type="transmembrane region" description="Helical" evidence="1">
    <location>
        <begin position="160"/>
        <end position="184"/>
    </location>
</feature>
<organism evidence="2 3">
    <name type="scientific">Saprolegnia diclina (strain VS20)</name>
    <dbReference type="NCBI Taxonomy" id="1156394"/>
    <lineage>
        <taxon>Eukaryota</taxon>
        <taxon>Sar</taxon>
        <taxon>Stramenopiles</taxon>
        <taxon>Oomycota</taxon>
        <taxon>Saprolegniomycetes</taxon>
        <taxon>Saprolegniales</taxon>
        <taxon>Saprolegniaceae</taxon>
        <taxon>Saprolegnia</taxon>
    </lineage>
</organism>
<dbReference type="AlphaFoldDB" id="T0QY64"/>
<evidence type="ECO:0000256" key="1">
    <source>
        <dbReference type="SAM" id="Phobius"/>
    </source>
</evidence>
<dbReference type="OrthoDB" id="10450117at2759"/>
<dbReference type="OMA" id="WFPAIDA"/>
<dbReference type="GeneID" id="19944642"/>
<sequence length="415" mass="43984">MEPEVSRWLDCGLQWTAVAALVLLALRHMMHALSHQSCRHVTAWELPLFVSFLQLTAGLATLGPPLADRSNLDGFVWVFLLLPASSSSAPSIAGTSGWLGLAARHGYATATIGPSVALNVACLLAPLLTALLVATALYLSPCGHVNMAVTPTLPERCRAVALRLVGTFFLALHLLLLPSVVVCLSILQDGRSGQMLIVAAMAAMATCLVLLVAVAVEHMHLRCPSIFRSFHAPYLADATWFPAIDAMTHVLLGASLSLSGPNVLVLQVALLSAILATYVVLLVAVSPYATRVSMRCAVAAKLAQLGCLGLRASMVLAPETTATAHATLLGAVGSVVVSTLLWQLVALRRRWRSARDGSTDHHGTSPDPRGLTAIFTHRAFTPTRGHSIASYGASPNELVFVQLTSPPARRPSMFI</sequence>
<feature type="transmembrane region" description="Helical" evidence="1">
    <location>
        <begin position="323"/>
        <end position="345"/>
    </location>
</feature>
<feature type="transmembrane region" description="Helical" evidence="1">
    <location>
        <begin position="297"/>
        <end position="317"/>
    </location>
</feature>
<name>T0QY64_SAPDV</name>
<dbReference type="Proteomes" id="UP000030762">
    <property type="component" value="Unassembled WGS sequence"/>
</dbReference>
<evidence type="ECO:0000313" key="2">
    <source>
        <dbReference type="EMBL" id="EQC38960.1"/>
    </source>
</evidence>
<dbReference type="EMBL" id="JH767140">
    <property type="protein sequence ID" value="EQC38960.1"/>
    <property type="molecule type" value="Genomic_DNA"/>
</dbReference>
<keyword evidence="1" id="KW-0812">Transmembrane</keyword>
<accession>T0QY64</accession>